<evidence type="ECO:0000256" key="1">
    <source>
        <dbReference type="ARBA" id="ARBA00005043"/>
    </source>
</evidence>
<name>A0AAJ7U7P4_PETMA</name>
<comment type="pathway">
    <text evidence="1">tRNA modification; 5-methoxycarbonylmethyl-2-thiouridine-tRNA biosynthesis.</text>
</comment>
<evidence type="ECO:0000256" key="5">
    <source>
        <dbReference type="ARBA" id="ARBA00022555"/>
    </source>
</evidence>
<dbReference type="Pfam" id="PF04055">
    <property type="entry name" value="Radical_SAM"/>
    <property type="match status" value="1"/>
</dbReference>
<dbReference type="InterPro" id="IPR039661">
    <property type="entry name" value="ELP3"/>
</dbReference>
<evidence type="ECO:0000313" key="19">
    <source>
        <dbReference type="Proteomes" id="UP001318040"/>
    </source>
</evidence>
<evidence type="ECO:0000256" key="10">
    <source>
        <dbReference type="ARBA" id="ARBA00022884"/>
    </source>
</evidence>
<keyword evidence="13 15" id="KW-0012">Acyltransferase</keyword>
<dbReference type="GO" id="GO:0002926">
    <property type="term" value="P:tRNA wobble base 5-methoxycarbonylmethyl-2-thiouridinylation"/>
    <property type="evidence" value="ECO:0007669"/>
    <property type="project" value="TreeGrafter"/>
</dbReference>
<comment type="function">
    <text evidence="15">Catalytic tRNA acetyltransferase subunit of the elongator complex, which is required for multiple tRNA modifications, including mcm5U (5-methoxycarbonylmethyl uridine), mcm5s2U (5-methoxycarbonylmethyl-2-thiouridine), and ncm5U (5-carbamoylmethyl uridine). In the elongator complex, acts as a tRNA uridine(34) acetyltransferase by mediating formation of carboxymethyluridine in the wobble base at position 34 in tRNAs.</text>
</comment>
<dbReference type="InterPro" id="IPR000182">
    <property type="entry name" value="GNAT_dom"/>
</dbReference>
<dbReference type="Pfam" id="PF23613">
    <property type="entry name" value="ELP3_N"/>
    <property type="match status" value="1"/>
</dbReference>
<dbReference type="GO" id="GO:0005737">
    <property type="term" value="C:cytoplasm"/>
    <property type="evidence" value="ECO:0007669"/>
    <property type="project" value="TreeGrafter"/>
</dbReference>
<keyword evidence="7 15" id="KW-0949">S-adenosyl-L-methionine</keyword>
<dbReference type="InterPro" id="IPR058240">
    <property type="entry name" value="rSAM_sf"/>
</dbReference>
<evidence type="ECO:0000256" key="6">
    <source>
        <dbReference type="ARBA" id="ARBA00022679"/>
    </source>
</evidence>
<dbReference type="PROSITE" id="PS51186">
    <property type="entry name" value="GNAT"/>
    <property type="match status" value="1"/>
</dbReference>
<dbReference type="SFLD" id="SFLDG01086">
    <property type="entry name" value="elongater_protein-like"/>
    <property type="match status" value="1"/>
</dbReference>
<proteinExistence type="inferred from homology"/>
<feature type="domain" description="Radical SAM core" evidence="18">
    <location>
        <begin position="84"/>
        <end position="374"/>
    </location>
</feature>
<dbReference type="InterPro" id="IPR007197">
    <property type="entry name" value="rSAM"/>
</dbReference>
<evidence type="ECO:0000256" key="16">
    <source>
        <dbReference type="PIRSR" id="PIRSR005669-1"/>
    </source>
</evidence>
<dbReference type="PROSITE" id="PS51918">
    <property type="entry name" value="RADICAL_SAM"/>
    <property type="match status" value="1"/>
</dbReference>
<reference evidence="20" key="1">
    <citation type="submission" date="2025-08" db="UniProtKB">
        <authorList>
            <consortium name="RefSeq"/>
        </authorList>
    </citation>
    <scope>IDENTIFICATION</scope>
    <source>
        <tissue evidence="20">Sperm</tissue>
    </source>
</reference>
<dbReference type="InterPro" id="IPR016181">
    <property type="entry name" value="Acyl_CoA_acyltransferase"/>
</dbReference>
<feature type="domain" description="N-acetyltransferase" evidence="17">
    <location>
        <begin position="398"/>
        <end position="549"/>
    </location>
</feature>
<feature type="binding site" evidence="16">
    <location>
        <position position="114"/>
    </location>
    <ligand>
        <name>[4Fe-4S] cluster</name>
        <dbReference type="ChEBI" id="CHEBI:49883"/>
        <note>4Fe-4S-S-AdoMet</note>
    </ligand>
</feature>
<dbReference type="RefSeq" id="XP_032830176.1">
    <property type="nucleotide sequence ID" value="XM_032974285.1"/>
</dbReference>
<dbReference type="Gene3D" id="3.40.630.30">
    <property type="match status" value="1"/>
</dbReference>
<comment type="cofactor">
    <cofactor evidence="15 16">
        <name>[4Fe-4S] cluster</name>
        <dbReference type="ChEBI" id="CHEBI:49883"/>
    </cofactor>
    <text evidence="15 16">Binds 1 [4Fe-4S] cluster. The cluster is coordinated with 3 cysteines and an exchangeable S-adenosyl-L-methionine.</text>
</comment>
<dbReference type="GO" id="GO:0005634">
    <property type="term" value="C:nucleus"/>
    <property type="evidence" value="ECO:0007669"/>
    <property type="project" value="TreeGrafter"/>
</dbReference>
<evidence type="ECO:0000313" key="20">
    <source>
        <dbReference type="RefSeq" id="XP_032830176.1"/>
    </source>
</evidence>
<keyword evidence="5 15" id="KW-0820">tRNA-binding</keyword>
<dbReference type="Proteomes" id="UP001318040">
    <property type="component" value="Chromosome 3"/>
</dbReference>
<feature type="binding site" evidence="16">
    <location>
        <position position="101"/>
    </location>
    <ligand>
        <name>[4Fe-4S] cluster</name>
        <dbReference type="ChEBI" id="CHEBI:49883"/>
        <note>4Fe-4S-S-AdoMet</note>
    </ligand>
</feature>
<dbReference type="GO" id="GO:0051539">
    <property type="term" value="F:4 iron, 4 sulfur cluster binding"/>
    <property type="evidence" value="ECO:0007669"/>
    <property type="project" value="UniProtKB-KW"/>
</dbReference>
<accession>A0AAJ7U7P4</accession>
<protein>
    <recommendedName>
        <fullName evidence="3 15">Elongator complex protein 3</fullName>
        <ecNumber evidence="15">2.3.1.-</ecNumber>
    </recommendedName>
</protein>
<evidence type="ECO:0000256" key="11">
    <source>
        <dbReference type="ARBA" id="ARBA00023004"/>
    </source>
</evidence>
<dbReference type="InterPro" id="IPR056591">
    <property type="entry name" value="ELP3-like_N"/>
</dbReference>
<evidence type="ECO:0000256" key="9">
    <source>
        <dbReference type="ARBA" id="ARBA00022723"/>
    </source>
</evidence>
<dbReference type="PIRSF" id="PIRSF005669">
    <property type="entry name" value="Hist_AcTrfase_ELP3"/>
    <property type="match status" value="1"/>
</dbReference>
<dbReference type="CTD" id="55140"/>
<evidence type="ECO:0000256" key="7">
    <source>
        <dbReference type="ARBA" id="ARBA00022691"/>
    </source>
</evidence>
<gene>
    <name evidence="20" type="primary">ELP3</name>
</gene>
<keyword evidence="11 16" id="KW-0408">Iron</keyword>
<dbReference type="SUPFAM" id="SSF102114">
    <property type="entry name" value="Radical SAM enzymes"/>
    <property type="match status" value="1"/>
</dbReference>
<dbReference type="EC" id="2.3.1.-" evidence="15"/>
<evidence type="ECO:0000256" key="14">
    <source>
        <dbReference type="ARBA" id="ARBA00047372"/>
    </source>
</evidence>
<dbReference type="SUPFAM" id="SSF55729">
    <property type="entry name" value="Acyl-CoA N-acyltransferases (Nat)"/>
    <property type="match status" value="1"/>
</dbReference>
<dbReference type="InterPro" id="IPR006638">
    <property type="entry name" value="Elp3/MiaA/NifB-like_rSAM"/>
</dbReference>
<dbReference type="FunFam" id="3.40.630.30:FF:000003">
    <property type="entry name" value="Elongator complex protein 3"/>
    <property type="match status" value="1"/>
</dbReference>
<evidence type="ECO:0000256" key="3">
    <source>
        <dbReference type="ARBA" id="ARBA00020266"/>
    </source>
</evidence>
<dbReference type="AlphaFoldDB" id="A0AAJ7U7P4"/>
<dbReference type="InterPro" id="IPR032432">
    <property type="entry name" value="Radical_SAM_C"/>
</dbReference>
<keyword evidence="8 15" id="KW-0819">tRNA processing</keyword>
<dbReference type="GO" id="GO:0106261">
    <property type="term" value="F:tRNA uridine(34) acetyltransferase activity"/>
    <property type="evidence" value="ECO:0007669"/>
    <property type="project" value="UniProtKB-EC"/>
</dbReference>
<evidence type="ECO:0000259" key="18">
    <source>
        <dbReference type="PROSITE" id="PS51918"/>
    </source>
</evidence>
<evidence type="ECO:0000256" key="15">
    <source>
        <dbReference type="PIRNR" id="PIRNR005669"/>
    </source>
</evidence>
<dbReference type="Pfam" id="PF16199">
    <property type="entry name" value="Radical_SAM_C"/>
    <property type="match status" value="1"/>
</dbReference>
<dbReference type="InterPro" id="IPR034687">
    <property type="entry name" value="ELP3-like"/>
</dbReference>
<organism evidence="19 20">
    <name type="scientific">Petromyzon marinus</name>
    <name type="common">Sea lamprey</name>
    <dbReference type="NCBI Taxonomy" id="7757"/>
    <lineage>
        <taxon>Eukaryota</taxon>
        <taxon>Metazoa</taxon>
        <taxon>Chordata</taxon>
        <taxon>Craniata</taxon>
        <taxon>Vertebrata</taxon>
        <taxon>Cyclostomata</taxon>
        <taxon>Hyperoartia</taxon>
        <taxon>Petromyzontiformes</taxon>
        <taxon>Petromyzontidae</taxon>
        <taxon>Petromyzon</taxon>
    </lineage>
</organism>
<dbReference type="PANTHER" id="PTHR11135:SF0">
    <property type="entry name" value="ELONGATOR COMPLEX PROTEIN 3"/>
    <property type="match status" value="1"/>
</dbReference>
<keyword evidence="10" id="KW-0694">RNA-binding</keyword>
<evidence type="ECO:0000256" key="2">
    <source>
        <dbReference type="ARBA" id="ARBA00005494"/>
    </source>
</evidence>
<dbReference type="GO" id="GO:0046872">
    <property type="term" value="F:metal ion binding"/>
    <property type="evidence" value="ECO:0007669"/>
    <property type="project" value="UniProtKB-KW"/>
</dbReference>
<evidence type="ECO:0000256" key="8">
    <source>
        <dbReference type="ARBA" id="ARBA00022694"/>
    </source>
</evidence>
<dbReference type="GO" id="GO:0000049">
    <property type="term" value="F:tRNA binding"/>
    <property type="evidence" value="ECO:0007669"/>
    <property type="project" value="UniProtKB-KW"/>
</dbReference>
<dbReference type="CDD" id="cd01335">
    <property type="entry name" value="Radical_SAM"/>
    <property type="match status" value="1"/>
</dbReference>
<dbReference type="SFLD" id="SFLDS00029">
    <property type="entry name" value="Radical_SAM"/>
    <property type="match status" value="1"/>
</dbReference>
<keyword evidence="19" id="KW-1185">Reference proteome</keyword>
<dbReference type="SFLD" id="SFLDF00344">
    <property type="entry name" value="ELP3-like"/>
    <property type="match status" value="1"/>
</dbReference>
<keyword evidence="6 15" id="KW-0808">Transferase</keyword>
<evidence type="ECO:0000256" key="12">
    <source>
        <dbReference type="ARBA" id="ARBA00023014"/>
    </source>
</evidence>
<evidence type="ECO:0000256" key="4">
    <source>
        <dbReference type="ARBA" id="ARBA00022485"/>
    </source>
</evidence>
<keyword evidence="9 15" id="KW-0479">Metal-binding</keyword>
<comment type="catalytic activity">
    <reaction evidence="14">
        <text>uridine(34) in tRNA + acetyl-CoA + S-adenosyl-L-methionine + H2O = 5-(carboxymethyl)uridine(34) in tRNA + 5'-deoxyadenosine + L-methionine + CoA + 2 H(+)</text>
        <dbReference type="Rhea" id="RHEA:61020"/>
        <dbReference type="Rhea" id="RHEA-COMP:10407"/>
        <dbReference type="Rhea" id="RHEA-COMP:11727"/>
        <dbReference type="ChEBI" id="CHEBI:15377"/>
        <dbReference type="ChEBI" id="CHEBI:15378"/>
        <dbReference type="ChEBI" id="CHEBI:17319"/>
        <dbReference type="ChEBI" id="CHEBI:57287"/>
        <dbReference type="ChEBI" id="CHEBI:57288"/>
        <dbReference type="ChEBI" id="CHEBI:57844"/>
        <dbReference type="ChEBI" id="CHEBI:59789"/>
        <dbReference type="ChEBI" id="CHEBI:65315"/>
        <dbReference type="ChEBI" id="CHEBI:74882"/>
        <dbReference type="EC" id="2.3.1.311"/>
    </reaction>
    <physiologicalReaction direction="left-to-right" evidence="14">
        <dbReference type="Rhea" id="RHEA:61021"/>
    </physiologicalReaction>
</comment>
<keyword evidence="12 15" id="KW-0411">Iron-sulfur</keyword>
<sequence>MVKSKNRGGGASHAELMVMTITDIINQLLEAHEHKKDVNLNSLKTKAAAKYGLPSQPKLVDIIAAVPPQHRKVLVPKLKAKPIRTASGIAVVAVMCKPHRCPHINFTGNICVYCPGGPDSDFEYSTQSYTGYEPTSMRAIRARYDPYLQTRHRVDQLKQLGHNVDKVEFIVMGGTFMALSEEYRDYFIRNLHDALSGHSSNSVAEAVRYSERSKTKCIGITIETRPDYCLKRHLSDMLGYGCTRLEIGVQSVYEDVARDTNRGHTVKAVCESFHMSKDAGFKVVSHMMPDLPNVGMERDLEQFIEFFENPAFRPDGLKLYPTLVIRGTGLYELWKTGRYKSYTPSGLVDLVARILALVPPWTRVYRVQRDIPMPLVSSGVEHGNLRELALARMKDLGTECRDVRTREVGIQEIHHKVKPYEVELIRRDYVANGGWETFLAYEDPRQDVLVGLLRLRRCSPDSFRPELKGGVSIVRELHVYGSVVPVSARDPTKFQHQGFGMLLMEEAERIAKDEHGANKIAVISGIGTRDYYRKIGYELEGPYMVKKLD</sequence>
<dbReference type="SMART" id="SM00729">
    <property type="entry name" value="Elp3"/>
    <property type="match status" value="1"/>
</dbReference>
<evidence type="ECO:0000259" key="17">
    <source>
        <dbReference type="PROSITE" id="PS51186"/>
    </source>
</evidence>
<evidence type="ECO:0000256" key="13">
    <source>
        <dbReference type="ARBA" id="ARBA00023315"/>
    </source>
</evidence>
<keyword evidence="4" id="KW-0004">4Fe-4S</keyword>
<dbReference type="GO" id="GO:0033588">
    <property type="term" value="C:elongator holoenzyme complex"/>
    <property type="evidence" value="ECO:0007669"/>
    <property type="project" value="TreeGrafter"/>
</dbReference>
<comment type="similarity">
    <text evidence="2 15">Belongs to the ELP3 family.</text>
</comment>
<dbReference type="NCBIfam" id="TIGR01211">
    <property type="entry name" value="ELP3"/>
    <property type="match status" value="1"/>
</dbReference>
<feature type="binding site" evidence="16">
    <location>
        <position position="111"/>
    </location>
    <ligand>
        <name>[4Fe-4S] cluster</name>
        <dbReference type="ChEBI" id="CHEBI:49883"/>
        <note>4Fe-4S-S-AdoMet</note>
    </ligand>
</feature>
<dbReference type="PANTHER" id="PTHR11135">
    <property type="entry name" value="HISTONE ACETYLTRANSFERASE-RELATED"/>
    <property type="match status" value="1"/>
</dbReference>